<dbReference type="GO" id="GO:0005634">
    <property type="term" value="C:nucleus"/>
    <property type="evidence" value="ECO:0007669"/>
    <property type="project" value="TreeGrafter"/>
</dbReference>
<dbReference type="GO" id="GO:0005737">
    <property type="term" value="C:cytoplasm"/>
    <property type="evidence" value="ECO:0007669"/>
    <property type="project" value="TreeGrafter"/>
</dbReference>
<dbReference type="Proteomes" id="UP000235672">
    <property type="component" value="Unassembled WGS sequence"/>
</dbReference>
<keyword evidence="3" id="KW-1185">Reference proteome</keyword>
<feature type="compositionally biased region" description="Polar residues" evidence="1">
    <location>
        <begin position="744"/>
        <end position="755"/>
    </location>
</feature>
<dbReference type="InterPro" id="IPR008812">
    <property type="entry name" value="Ran_GTP-bd-rel"/>
</dbReference>
<dbReference type="GO" id="GO:0030695">
    <property type="term" value="F:GTPase regulator activity"/>
    <property type="evidence" value="ECO:0007669"/>
    <property type="project" value="TreeGrafter"/>
</dbReference>
<dbReference type="PANTHER" id="PTHR31010:SF2">
    <property type="entry name" value="RAN-SPECIFIC GTPASE-ACTIVATING PROTEIN 30"/>
    <property type="match status" value="1"/>
</dbReference>
<dbReference type="OrthoDB" id="512915at2759"/>
<feature type="region of interest" description="Disordered" evidence="1">
    <location>
        <begin position="473"/>
        <end position="508"/>
    </location>
</feature>
<organism evidence="2 3">
    <name type="scientific">Hyaloscypha hepaticicola</name>
    <dbReference type="NCBI Taxonomy" id="2082293"/>
    <lineage>
        <taxon>Eukaryota</taxon>
        <taxon>Fungi</taxon>
        <taxon>Dikarya</taxon>
        <taxon>Ascomycota</taxon>
        <taxon>Pezizomycotina</taxon>
        <taxon>Leotiomycetes</taxon>
        <taxon>Helotiales</taxon>
        <taxon>Hyaloscyphaceae</taxon>
        <taxon>Hyaloscypha</taxon>
    </lineage>
</organism>
<name>A0A2J6QNB4_9HELO</name>
<feature type="compositionally biased region" description="Basic and acidic residues" evidence="1">
    <location>
        <begin position="392"/>
        <end position="403"/>
    </location>
</feature>
<dbReference type="PANTHER" id="PTHR31010">
    <property type="entry name" value="RAN-SPECIFIC GTPASE-ACTIVATING PROTEIN 30-RELATED"/>
    <property type="match status" value="1"/>
</dbReference>
<dbReference type="Pfam" id="PF05508">
    <property type="entry name" value="Ran-binding"/>
    <property type="match status" value="1"/>
</dbReference>
<gene>
    <name evidence="2" type="ORF">NA56DRAFT_615726</name>
</gene>
<protein>
    <submittedName>
        <fullName evidence="2">Ran-binding-domain-containing protein</fullName>
    </submittedName>
</protein>
<feature type="region of interest" description="Disordered" evidence="1">
    <location>
        <begin position="614"/>
        <end position="765"/>
    </location>
</feature>
<feature type="compositionally biased region" description="Low complexity" evidence="1">
    <location>
        <begin position="687"/>
        <end position="711"/>
    </location>
</feature>
<feature type="region of interest" description="Disordered" evidence="1">
    <location>
        <begin position="392"/>
        <end position="435"/>
    </location>
</feature>
<feature type="region of interest" description="Disordered" evidence="1">
    <location>
        <begin position="521"/>
        <end position="550"/>
    </location>
</feature>
<feature type="compositionally biased region" description="Acidic residues" evidence="1">
    <location>
        <begin position="473"/>
        <end position="491"/>
    </location>
</feature>
<evidence type="ECO:0000313" key="2">
    <source>
        <dbReference type="EMBL" id="PMD27753.1"/>
    </source>
</evidence>
<reference evidence="2 3" key="1">
    <citation type="submission" date="2016-05" db="EMBL/GenBank/DDBJ databases">
        <title>A degradative enzymes factory behind the ericoid mycorrhizal symbiosis.</title>
        <authorList>
            <consortium name="DOE Joint Genome Institute"/>
            <person name="Martino E."/>
            <person name="Morin E."/>
            <person name="Grelet G."/>
            <person name="Kuo A."/>
            <person name="Kohler A."/>
            <person name="Daghino S."/>
            <person name="Barry K."/>
            <person name="Choi C."/>
            <person name="Cichocki N."/>
            <person name="Clum A."/>
            <person name="Copeland A."/>
            <person name="Hainaut M."/>
            <person name="Haridas S."/>
            <person name="Labutti K."/>
            <person name="Lindquist E."/>
            <person name="Lipzen A."/>
            <person name="Khouja H.-R."/>
            <person name="Murat C."/>
            <person name="Ohm R."/>
            <person name="Olson A."/>
            <person name="Spatafora J."/>
            <person name="Veneault-Fourrey C."/>
            <person name="Henrissat B."/>
            <person name="Grigoriev I."/>
            <person name="Martin F."/>
            <person name="Perotto S."/>
        </authorList>
    </citation>
    <scope>NUCLEOTIDE SEQUENCE [LARGE SCALE GENOMIC DNA]</scope>
    <source>
        <strain evidence="2 3">UAMH 7357</strain>
    </source>
</reference>
<evidence type="ECO:0000313" key="3">
    <source>
        <dbReference type="Proteomes" id="UP000235672"/>
    </source>
</evidence>
<dbReference type="AlphaFoldDB" id="A0A2J6QNB4"/>
<feature type="compositionally biased region" description="Acidic residues" evidence="1">
    <location>
        <begin position="404"/>
        <end position="415"/>
    </location>
</feature>
<evidence type="ECO:0000256" key="1">
    <source>
        <dbReference type="SAM" id="MobiDB-lite"/>
    </source>
</evidence>
<accession>A0A2J6QNB4</accession>
<dbReference type="EMBL" id="KZ613465">
    <property type="protein sequence ID" value="PMD27753.1"/>
    <property type="molecule type" value="Genomic_DNA"/>
</dbReference>
<proteinExistence type="predicted"/>
<sequence>MEALLGKITQHAMNYAIRSGIGITASYAIRQSSRLLKTVDDDGDYQELQNLQERLHGKIRIITPAIDLIELISSRGNSTLESAVTLTKDLRWEIQTLGIRVAKAATAEEVSRRMHNRAKSKLIHQHEIRAIIQDLRNLLARIEDAVPLINLALTTSGASLSATLPHSVSPSRMLQASTLLTAADTRYSMDPGTPIHVGPAFTLSLYMLFGGYHRGDLKLKYPLTATKTELAAKEDAAKGRILEEGSTKEDAATETTFKEVIHKARVKLMRIPLQSRHQDMFRCTSEPILQPIEGTEERPTMMTGEHKRNEYCYRLEIIEDLEDDRVHDFEDGPQPGPYGDVRLAGVKEFLPVYQISRIFYADTGKVLGIGDPEERHNAVLLLRRDINAKAPRKTMEENEKDTFLYDDPEAQEVSESESKSEDDSQDVIDEQIRRESSTTILKEAVDGVQSPVNQAWRLPTYLDTEWLALEVYTEPEDSSSEGEQNVDDDDLAYTSYRPSSSRDAQNDDSLIDGLESFHLNQESSVAPASSRQIASSPPIFRSSSPANSPQASIRTSLSLLEMLIRLTMAQQFEQASHLSIHDEILNFFLREASTTGAGADADLRKRTRRDAVRKMGFDPYDESPIKQRGEDYQNQFQGPQEYEGDWDVYNREDTPYEEPNQHNGYPPPQQEWSREQNSKTPEPWLLRNRNQSSVSRRSPSNMPMPSSAPTSPYRPHRKSTRPLDRVQGSLGAKGSPLGRGISVETDSTLGTSPGSPTLMGRGDKN</sequence>